<feature type="transmembrane region" description="Helical" evidence="1">
    <location>
        <begin position="75"/>
        <end position="92"/>
    </location>
</feature>
<name>A0A9X3E376_9HYPH</name>
<evidence type="ECO:0000313" key="2">
    <source>
        <dbReference type="EMBL" id="MCX5570507.1"/>
    </source>
</evidence>
<dbReference type="Proteomes" id="UP001144805">
    <property type="component" value="Unassembled WGS sequence"/>
</dbReference>
<feature type="transmembrane region" description="Helical" evidence="1">
    <location>
        <begin position="273"/>
        <end position="297"/>
    </location>
</feature>
<evidence type="ECO:0000313" key="3">
    <source>
        <dbReference type="Proteomes" id="UP001144805"/>
    </source>
</evidence>
<keyword evidence="3" id="KW-1185">Reference proteome</keyword>
<dbReference type="EMBL" id="JAPKNK010000006">
    <property type="protein sequence ID" value="MCX5570507.1"/>
    <property type="molecule type" value="Genomic_DNA"/>
</dbReference>
<protein>
    <recommendedName>
        <fullName evidence="4">DUF2232 domain-containing protein</fullName>
    </recommendedName>
</protein>
<comment type="caution">
    <text evidence="2">The sequence shown here is derived from an EMBL/GenBank/DDBJ whole genome shotgun (WGS) entry which is preliminary data.</text>
</comment>
<feature type="transmembrane region" description="Helical" evidence="1">
    <location>
        <begin position="241"/>
        <end position="261"/>
    </location>
</feature>
<reference evidence="2" key="1">
    <citation type="submission" date="2022-11" db="EMBL/GenBank/DDBJ databases">
        <title>Biodiversity and phylogenetic relationships of bacteria.</title>
        <authorList>
            <person name="Machado R.A.R."/>
            <person name="Bhat A."/>
            <person name="Loulou A."/>
            <person name="Kallel S."/>
        </authorList>
    </citation>
    <scope>NUCLEOTIDE SEQUENCE</scope>
    <source>
        <strain evidence="2">K-TC2</strain>
    </source>
</reference>
<feature type="transmembrane region" description="Helical" evidence="1">
    <location>
        <begin position="112"/>
        <end position="133"/>
    </location>
</feature>
<keyword evidence="1" id="KW-1133">Transmembrane helix</keyword>
<proteinExistence type="predicted"/>
<feature type="transmembrane region" description="Helical" evidence="1">
    <location>
        <begin position="173"/>
        <end position="193"/>
    </location>
</feature>
<keyword evidence="1" id="KW-0812">Transmembrane</keyword>
<evidence type="ECO:0008006" key="4">
    <source>
        <dbReference type="Google" id="ProtNLM"/>
    </source>
</evidence>
<organism evidence="2 3">
    <name type="scientific">Kaistia nematophila</name>
    <dbReference type="NCBI Taxonomy" id="2994654"/>
    <lineage>
        <taxon>Bacteria</taxon>
        <taxon>Pseudomonadati</taxon>
        <taxon>Pseudomonadota</taxon>
        <taxon>Alphaproteobacteria</taxon>
        <taxon>Hyphomicrobiales</taxon>
        <taxon>Kaistiaceae</taxon>
        <taxon>Kaistia</taxon>
    </lineage>
</organism>
<evidence type="ECO:0000256" key="1">
    <source>
        <dbReference type="SAM" id="Phobius"/>
    </source>
</evidence>
<keyword evidence="1" id="KW-0472">Membrane</keyword>
<accession>A0A9X3E376</accession>
<dbReference type="RefSeq" id="WP_266339475.1">
    <property type="nucleotide sequence ID" value="NZ_JAPKNK010000006.1"/>
</dbReference>
<feature type="transmembrane region" description="Helical" evidence="1">
    <location>
        <begin position="213"/>
        <end position="234"/>
    </location>
</feature>
<feature type="transmembrane region" description="Helical" evidence="1">
    <location>
        <begin position="40"/>
        <end position="68"/>
    </location>
</feature>
<gene>
    <name evidence="2" type="ORF">OSH07_14960</name>
</gene>
<sequence length="315" mass="32384">MSMRNILIGLGAGLAAALLFAGLVSGTALALPLFILSPLPIAIAGLGFGTYSAAAAAAVASAMIGLAIGHLAGGLYFILFAAPVAWAAHLVGLSRPDDAVPGGRQWFPLDNVLVRAALVTGAAVVVTGFLLGYNPEALVSQTVSVLKDWLAQSSADGMAPTEAEIEPLVRFNIALMPFTSASLTLGILVLATWLGARIARMSGLLAREWTPLWAVVLPQSAALFFGLAFIVSLLPGVPGQIAGAFAGAMGFAFALTGFGLLHAMLNGKAARPLLLFLVYALSFFLLPLGIMAVVGLADTALQFRARRFAARSGIS</sequence>
<dbReference type="AlphaFoldDB" id="A0A9X3E376"/>